<accession>A0ACB7S6C7</accession>
<gene>
    <name evidence="1" type="ORF">HPB50_003118</name>
</gene>
<sequence>MAARFGRALDSSLAPSATPTPYVGTSGLRSSLLARSDSCVHICVCPFAAVNNFPSRCHRKECRNPQRSAGSEARWGMRTDNPDMCACSKTVWLNIDLAERV</sequence>
<proteinExistence type="predicted"/>
<comment type="caution">
    <text evidence="1">The sequence shown here is derived from an EMBL/GenBank/DDBJ whole genome shotgun (WGS) entry which is preliminary data.</text>
</comment>
<keyword evidence="2" id="KW-1185">Reference proteome</keyword>
<dbReference type="EMBL" id="CM023485">
    <property type="protein sequence ID" value="KAH6929606.1"/>
    <property type="molecule type" value="Genomic_DNA"/>
</dbReference>
<organism evidence="1 2">
    <name type="scientific">Hyalomma asiaticum</name>
    <name type="common">Tick</name>
    <dbReference type="NCBI Taxonomy" id="266040"/>
    <lineage>
        <taxon>Eukaryota</taxon>
        <taxon>Metazoa</taxon>
        <taxon>Ecdysozoa</taxon>
        <taxon>Arthropoda</taxon>
        <taxon>Chelicerata</taxon>
        <taxon>Arachnida</taxon>
        <taxon>Acari</taxon>
        <taxon>Parasitiformes</taxon>
        <taxon>Ixodida</taxon>
        <taxon>Ixodoidea</taxon>
        <taxon>Ixodidae</taxon>
        <taxon>Hyalomminae</taxon>
        <taxon>Hyalomma</taxon>
    </lineage>
</organism>
<reference evidence="1" key="1">
    <citation type="submission" date="2020-05" db="EMBL/GenBank/DDBJ databases">
        <title>Large-scale comparative analyses of tick genomes elucidate their genetic diversity and vector capacities.</title>
        <authorList>
            <person name="Jia N."/>
            <person name="Wang J."/>
            <person name="Shi W."/>
            <person name="Du L."/>
            <person name="Sun Y."/>
            <person name="Zhan W."/>
            <person name="Jiang J."/>
            <person name="Wang Q."/>
            <person name="Zhang B."/>
            <person name="Ji P."/>
            <person name="Sakyi L.B."/>
            <person name="Cui X."/>
            <person name="Yuan T."/>
            <person name="Jiang B."/>
            <person name="Yang W."/>
            <person name="Lam T.T.-Y."/>
            <person name="Chang Q."/>
            <person name="Ding S."/>
            <person name="Wang X."/>
            <person name="Zhu J."/>
            <person name="Ruan X."/>
            <person name="Zhao L."/>
            <person name="Wei J."/>
            <person name="Que T."/>
            <person name="Du C."/>
            <person name="Cheng J."/>
            <person name="Dai P."/>
            <person name="Han X."/>
            <person name="Huang E."/>
            <person name="Gao Y."/>
            <person name="Liu J."/>
            <person name="Shao H."/>
            <person name="Ye R."/>
            <person name="Li L."/>
            <person name="Wei W."/>
            <person name="Wang X."/>
            <person name="Wang C."/>
            <person name="Yang T."/>
            <person name="Huo Q."/>
            <person name="Li W."/>
            <person name="Guo W."/>
            <person name="Chen H."/>
            <person name="Zhou L."/>
            <person name="Ni X."/>
            <person name="Tian J."/>
            <person name="Zhou Y."/>
            <person name="Sheng Y."/>
            <person name="Liu T."/>
            <person name="Pan Y."/>
            <person name="Xia L."/>
            <person name="Li J."/>
            <person name="Zhao F."/>
            <person name="Cao W."/>
        </authorList>
    </citation>
    <scope>NUCLEOTIDE SEQUENCE</scope>
    <source>
        <strain evidence="1">Hyas-2018</strain>
    </source>
</reference>
<evidence type="ECO:0000313" key="1">
    <source>
        <dbReference type="EMBL" id="KAH6929606.1"/>
    </source>
</evidence>
<protein>
    <submittedName>
        <fullName evidence="1">Uncharacterized protein</fullName>
    </submittedName>
</protein>
<name>A0ACB7S6C7_HYAAI</name>
<evidence type="ECO:0000313" key="2">
    <source>
        <dbReference type="Proteomes" id="UP000821845"/>
    </source>
</evidence>
<dbReference type="Proteomes" id="UP000821845">
    <property type="component" value="Chromosome 5"/>
</dbReference>